<gene>
    <name evidence="4" type="ORF">JXQ802_LOCUS1892</name>
    <name evidence="5" type="ORF">PYM288_LOCUS4431</name>
</gene>
<accession>A0A813PL38</accession>
<proteinExistence type="inferred from homology"/>
<dbReference type="EC" id="3.5.1.89" evidence="2"/>
<dbReference type="AlphaFoldDB" id="A0A813PL38"/>
<dbReference type="GO" id="GO:0000225">
    <property type="term" value="F:N-acetylglucosaminylphosphatidylinositol deacetylase activity"/>
    <property type="evidence" value="ECO:0007669"/>
    <property type="project" value="UniProtKB-EC"/>
</dbReference>
<dbReference type="GO" id="GO:0005783">
    <property type="term" value="C:endoplasmic reticulum"/>
    <property type="evidence" value="ECO:0007669"/>
    <property type="project" value="TreeGrafter"/>
</dbReference>
<dbReference type="InterPro" id="IPR024078">
    <property type="entry name" value="LmbE-like_dom_sf"/>
</dbReference>
<protein>
    <recommendedName>
        <fullName evidence="2">N-acetylglucosaminylphosphatidylinositol deacetylase</fullName>
        <ecNumber evidence="2">3.5.1.89</ecNumber>
    </recommendedName>
</protein>
<evidence type="ECO:0000313" key="6">
    <source>
        <dbReference type="Proteomes" id="UP000663870"/>
    </source>
</evidence>
<keyword evidence="3" id="KW-1133">Transmembrane helix</keyword>
<evidence type="ECO:0000313" key="4">
    <source>
        <dbReference type="EMBL" id="CAF0755000.1"/>
    </source>
</evidence>
<dbReference type="Proteomes" id="UP000663870">
    <property type="component" value="Unassembled WGS sequence"/>
</dbReference>
<dbReference type="SUPFAM" id="SSF102588">
    <property type="entry name" value="LmbE-like"/>
    <property type="match status" value="1"/>
</dbReference>
<feature type="transmembrane region" description="Helical" evidence="3">
    <location>
        <begin position="61"/>
        <end position="82"/>
    </location>
</feature>
<keyword evidence="3" id="KW-0472">Membrane</keyword>
<dbReference type="Proteomes" id="UP000663854">
    <property type="component" value="Unassembled WGS sequence"/>
</dbReference>
<evidence type="ECO:0000313" key="5">
    <source>
        <dbReference type="EMBL" id="CAF0797246.1"/>
    </source>
</evidence>
<dbReference type="EMBL" id="CAJNOL010000022">
    <property type="protein sequence ID" value="CAF0755000.1"/>
    <property type="molecule type" value="Genomic_DNA"/>
</dbReference>
<dbReference type="PANTHER" id="PTHR12993:SF11">
    <property type="entry name" value="N-ACETYLGLUCOSAMINYL-PHOSPHATIDYLINOSITOL DE-N-ACETYLASE"/>
    <property type="match status" value="1"/>
</dbReference>
<name>A0A813PL38_9BILA</name>
<organism evidence="4 6">
    <name type="scientific">Rotaria sordida</name>
    <dbReference type="NCBI Taxonomy" id="392033"/>
    <lineage>
        <taxon>Eukaryota</taxon>
        <taxon>Metazoa</taxon>
        <taxon>Spiralia</taxon>
        <taxon>Gnathifera</taxon>
        <taxon>Rotifera</taxon>
        <taxon>Eurotatoria</taxon>
        <taxon>Bdelloidea</taxon>
        <taxon>Philodinida</taxon>
        <taxon>Philodinidae</taxon>
        <taxon>Rotaria</taxon>
    </lineage>
</organism>
<dbReference type="InterPro" id="IPR003737">
    <property type="entry name" value="GlcNAc_PI_deacetylase-related"/>
</dbReference>
<evidence type="ECO:0000256" key="2">
    <source>
        <dbReference type="ARBA" id="ARBA00012176"/>
    </source>
</evidence>
<sequence length="338" mass="40040">MNILRECLKKFWYNEQKYCNHPLDKTDEVLLLDTSVYKSIYRLSNNRSFIRLYHCICMHKLLFIMIVFVYIPIILYMFLLILSNSQAFIPIQFQQNHYRLLLVVAHPDDECLFFSPTLHVLQKQYHVNLSLLVFSRGNHIGLGHIRAMELYDSCKALNISKERCISLDLPNIQDNPNVWWSEKQLIPMINEYINKWSIDILVSFDNKGISGHINHRAVAFAVRTLTKTNNNTTIKMSYELKSVSILRKYSLLFDFYLIFISFIPRFLRSLLSYVIPFNLISSPDLSCILLINTPNDYMISRNAFASHKSQYSWDRYIYLIASRYMFVNELIYIDKKFS</sequence>
<evidence type="ECO:0000256" key="3">
    <source>
        <dbReference type="SAM" id="Phobius"/>
    </source>
</evidence>
<dbReference type="GO" id="GO:0016020">
    <property type="term" value="C:membrane"/>
    <property type="evidence" value="ECO:0007669"/>
    <property type="project" value="GOC"/>
</dbReference>
<dbReference type="PANTHER" id="PTHR12993">
    <property type="entry name" value="N-ACETYLGLUCOSAMINYL-PHOSPHATIDYLINOSITOL DE-N-ACETYLASE-RELATED"/>
    <property type="match status" value="1"/>
</dbReference>
<comment type="caution">
    <text evidence="4">The sequence shown here is derived from an EMBL/GenBank/DDBJ whole genome shotgun (WGS) entry which is preliminary data.</text>
</comment>
<keyword evidence="3" id="KW-0812">Transmembrane</keyword>
<reference evidence="4" key="1">
    <citation type="submission" date="2021-02" db="EMBL/GenBank/DDBJ databases">
        <authorList>
            <person name="Nowell W R."/>
        </authorList>
    </citation>
    <scope>NUCLEOTIDE SEQUENCE</scope>
</reference>
<evidence type="ECO:0000256" key="1">
    <source>
        <dbReference type="ARBA" id="ARBA00006066"/>
    </source>
</evidence>
<keyword evidence="6" id="KW-1185">Reference proteome</keyword>
<dbReference type="EMBL" id="CAJNOH010000040">
    <property type="protein sequence ID" value="CAF0797246.1"/>
    <property type="molecule type" value="Genomic_DNA"/>
</dbReference>
<comment type="similarity">
    <text evidence="1">Belongs to the PIGL family.</text>
</comment>
<dbReference type="Pfam" id="PF02585">
    <property type="entry name" value="PIG-L"/>
    <property type="match status" value="1"/>
</dbReference>
<dbReference type="GO" id="GO:0006506">
    <property type="term" value="P:GPI anchor biosynthetic process"/>
    <property type="evidence" value="ECO:0007669"/>
    <property type="project" value="UniProtKB-UniPathway"/>
</dbReference>
<dbReference type="Gene3D" id="3.40.50.10320">
    <property type="entry name" value="LmbE-like"/>
    <property type="match status" value="1"/>
</dbReference>
<dbReference type="UniPathway" id="UPA00196"/>